<sequence>MSEDRLVPGPDVQVQPHPLHRPRVNITIKYAIKVNGACVVGRTPLMTSSYVEEHVPWYPRVDRFTLAERFICRSQCL</sequence>
<evidence type="ECO:0000313" key="1">
    <source>
        <dbReference type="EnsemblPlants" id="TuG1812G0600001997.01.T03"/>
    </source>
</evidence>
<organism evidence="1 2">
    <name type="scientific">Triticum urartu</name>
    <name type="common">Red wild einkorn</name>
    <name type="synonym">Crithodium urartu</name>
    <dbReference type="NCBI Taxonomy" id="4572"/>
    <lineage>
        <taxon>Eukaryota</taxon>
        <taxon>Viridiplantae</taxon>
        <taxon>Streptophyta</taxon>
        <taxon>Embryophyta</taxon>
        <taxon>Tracheophyta</taxon>
        <taxon>Spermatophyta</taxon>
        <taxon>Magnoliopsida</taxon>
        <taxon>Liliopsida</taxon>
        <taxon>Poales</taxon>
        <taxon>Poaceae</taxon>
        <taxon>BOP clade</taxon>
        <taxon>Pooideae</taxon>
        <taxon>Triticodae</taxon>
        <taxon>Triticeae</taxon>
        <taxon>Triticinae</taxon>
        <taxon>Triticum</taxon>
    </lineage>
</organism>
<reference evidence="1" key="3">
    <citation type="submission" date="2022-06" db="UniProtKB">
        <authorList>
            <consortium name="EnsemblPlants"/>
        </authorList>
    </citation>
    <scope>IDENTIFICATION</scope>
</reference>
<protein>
    <submittedName>
        <fullName evidence="1">Uncharacterized protein</fullName>
    </submittedName>
</protein>
<evidence type="ECO:0000313" key="2">
    <source>
        <dbReference type="Proteomes" id="UP000015106"/>
    </source>
</evidence>
<reference evidence="2" key="1">
    <citation type="journal article" date="2013" name="Nature">
        <title>Draft genome of the wheat A-genome progenitor Triticum urartu.</title>
        <authorList>
            <person name="Ling H.Q."/>
            <person name="Zhao S."/>
            <person name="Liu D."/>
            <person name="Wang J."/>
            <person name="Sun H."/>
            <person name="Zhang C."/>
            <person name="Fan H."/>
            <person name="Li D."/>
            <person name="Dong L."/>
            <person name="Tao Y."/>
            <person name="Gao C."/>
            <person name="Wu H."/>
            <person name="Li Y."/>
            <person name="Cui Y."/>
            <person name="Guo X."/>
            <person name="Zheng S."/>
            <person name="Wang B."/>
            <person name="Yu K."/>
            <person name="Liang Q."/>
            <person name="Yang W."/>
            <person name="Lou X."/>
            <person name="Chen J."/>
            <person name="Feng M."/>
            <person name="Jian J."/>
            <person name="Zhang X."/>
            <person name="Luo G."/>
            <person name="Jiang Y."/>
            <person name="Liu J."/>
            <person name="Wang Z."/>
            <person name="Sha Y."/>
            <person name="Zhang B."/>
            <person name="Wu H."/>
            <person name="Tang D."/>
            <person name="Shen Q."/>
            <person name="Xue P."/>
            <person name="Zou S."/>
            <person name="Wang X."/>
            <person name="Liu X."/>
            <person name="Wang F."/>
            <person name="Yang Y."/>
            <person name="An X."/>
            <person name="Dong Z."/>
            <person name="Zhang K."/>
            <person name="Zhang X."/>
            <person name="Luo M.C."/>
            <person name="Dvorak J."/>
            <person name="Tong Y."/>
            <person name="Wang J."/>
            <person name="Yang H."/>
            <person name="Li Z."/>
            <person name="Wang D."/>
            <person name="Zhang A."/>
            <person name="Wang J."/>
        </authorList>
    </citation>
    <scope>NUCLEOTIDE SEQUENCE</scope>
    <source>
        <strain evidence="2">cv. G1812</strain>
    </source>
</reference>
<proteinExistence type="predicted"/>
<dbReference type="Gramene" id="TuG1812G0600001997.01.T03">
    <property type="protein sequence ID" value="TuG1812G0600001997.01.T03"/>
    <property type="gene ID" value="TuG1812G0600001997.01"/>
</dbReference>
<keyword evidence="2" id="KW-1185">Reference proteome</keyword>
<accession>A0A8R7UR63</accession>
<dbReference type="Proteomes" id="UP000015106">
    <property type="component" value="Chromosome 6"/>
</dbReference>
<reference evidence="1" key="2">
    <citation type="submission" date="2018-03" db="EMBL/GenBank/DDBJ databases">
        <title>The Triticum urartu genome reveals the dynamic nature of wheat genome evolution.</title>
        <authorList>
            <person name="Ling H."/>
            <person name="Ma B."/>
            <person name="Shi X."/>
            <person name="Liu H."/>
            <person name="Dong L."/>
            <person name="Sun H."/>
            <person name="Cao Y."/>
            <person name="Gao Q."/>
            <person name="Zheng S."/>
            <person name="Li Y."/>
            <person name="Yu Y."/>
            <person name="Du H."/>
            <person name="Qi M."/>
            <person name="Li Y."/>
            <person name="Yu H."/>
            <person name="Cui Y."/>
            <person name="Wang N."/>
            <person name="Chen C."/>
            <person name="Wu H."/>
            <person name="Zhao Y."/>
            <person name="Zhang J."/>
            <person name="Li Y."/>
            <person name="Zhou W."/>
            <person name="Zhang B."/>
            <person name="Hu W."/>
            <person name="Eijk M."/>
            <person name="Tang J."/>
            <person name="Witsenboer H."/>
            <person name="Zhao S."/>
            <person name="Li Z."/>
            <person name="Zhang A."/>
            <person name="Wang D."/>
            <person name="Liang C."/>
        </authorList>
    </citation>
    <scope>NUCLEOTIDE SEQUENCE [LARGE SCALE GENOMIC DNA]</scope>
    <source>
        <strain evidence="1">cv. G1812</strain>
    </source>
</reference>
<dbReference type="EnsemblPlants" id="TuG1812G0600001997.01.T03">
    <property type="protein sequence ID" value="TuG1812G0600001997.01.T03"/>
    <property type="gene ID" value="TuG1812G0600001997.01"/>
</dbReference>
<name>A0A8R7UR63_TRIUA</name>
<dbReference type="AlphaFoldDB" id="A0A8R7UR63"/>